<reference evidence="4" key="1">
    <citation type="submission" date="2017-09" db="EMBL/GenBank/DDBJ databases">
        <title>Depth-based differentiation of microbial function through sediment-hosted aquifers and enrichment of novel symbionts in the deep terrestrial subsurface.</title>
        <authorList>
            <person name="Probst A.J."/>
            <person name="Ladd B."/>
            <person name="Jarett J.K."/>
            <person name="Geller-Mcgrath D.E."/>
            <person name="Sieber C.M.K."/>
            <person name="Emerson J.B."/>
            <person name="Anantharaman K."/>
            <person name="Thomas B.C."/>
            <person name="Malmstrom R."/>
            <person name="Stieglmeier M."/>
            <person name="Klingl A."/>
            <person name="Woyke T."/>
            <person name="Ryan C.M."/>
            <person name="Banfield J.F."/>
        </authorList>
    </citation>
    <scope>NUCLEOTIDE SEQUENCE [LARGE SCALE GENOMIC DNA]</scope>
</reference>
<evidence type="ECO:0000313" key="4">
    <source>
        <dbReference type="Proteomes" id="UP000229449"/>
    </source>
</evidence>
<dbReference type="EMBL" id="PFMA01000079">
    <property type="protein sequence ID" value="PIY93131.1"/>
    <property type="molecule type" value="Genomic_DNA"/>
</dbReference>
<dbReference type="InterPro" id="IPR014756">
    <property type="entry name" value="Ig_E-set"/>
</dbReference>
<feature type="domain" description="IPT/TIG" evidence="2">
    <location>
        <begin position="89"/>
        <end position="173"/>
    </location>
</feature>
<proteinExistence type="predicted"/>
<dbReference type="SUPFAM" id="SSF81296">
    <property type="entry name" value="E set domains"/>
    <property type="match status" value="1"/>
</dbReference>
<evidence type="ECO:0000313" key="3">
    <source>
        <dbReference type="EMBL" id="PIY93131.1"/>
    </source>
</evidence>
<dbReference type="InterPro" id="IPR013783">
    <property type="entry name" value="Ig-like_fold"/>
</dbReference>
<dbReference type="InterPro" id="IPR002909">
    <property type="entry name" value="IPT_dom"/>
</dbReference>
<evidence type="ECO:0000259" key="2">
    <source>
        <dbReference type="Pfam" id="PF01833"/>
    </source>
</evidence>
<dbReference type="Proteomes" id="UP000229449">
    <property type="component" value="Unassembled WGS sequence"/>
</dbReference>
<organism evidence="3 4">
    <name type="scientific">Candidatus Magasanikbacteria bacterium CG_4_10_14_0_8_um_filter_32_14</name>
    <dbReference type="NCBI Taxonomy" id="1974640"/>
    <lineage>
        <taxon>Bacteria</taxon>
        <taxon>Candidatus Magasanikiibacteriota</taxon>
    </lineage>
</organism>
<feature type="region of interest" description="Disordered" evidence="1">
    <location>
        <begin position="1105"/>
        <end position="1137"/>
    </location>
</feature>
<sequence>TDGTRATSAIPDTAVVAMGKAFGDYSSANKLVFGSIEASLRRGDWSDTEVKSSVPFANFGKNAVYLESNGEQSNPVWFTILKNNSDNLPIITNISPATTTIGSYITITGRNFGWESGEVRLGGINGHITANLPDFCGTGWTDTQIIAKVATSTPLVVNSVVVTRTDVSRSSSGNSSVSVVSGKSLPSICKLTPNIGPAPLLGDDSLSLKGENFVSDFQSFYFWTKGSVDGVYTSWLTTSTFANGDSLSGEEAMATLPVGDDVSSVFYGLSMFSGPIVVKAGDQYSNEINYQVMDCRLSGQVKPDGFQCCQIGPEAGVLKKSDIDCEGVLRDGGYAWRFTTGRIPEIFEVLEQCDPNNPGSVVPSPTPWEARITDNNIATGKITCVNAQIQAKFSLPIDEDTLSANNLHIYTCSGDEDNIDCGSNSADVTDQFTTSTGGGGYTIVFNHSENLSPKQWYRVAFSENLQSKNVVKIVDKDVYKYEPLQKTRPCPIPGGDVDDKFAYCFDFRTGKSEDICVLTDAGIDPSNKTTNLLGVIQSESWPLSFVLQNIFNIDLIHPYYFDVYGISNQQCIVMNVDGLGWVWSPTTNVAPATAESKITDDYHTDSRGVVTAWRDTPSSDIFAKYINDSGTIVASSTIVVDLGDPIVIDKWPSCTEACINTQIGAQFNQIMIPSTYSGQGIQLQQCVDENCDSFVGSYLTVDIDDDSASQVTMYSSPDLVINTWYLVSISSSIKADGGTDLNGIKIQGNSVQPIQWKFKTKASNEPCIVDSVDVIPNPFTAYFVGQKQIYNALPRGAVDSCNPNGQALNPWDYGWDWSVRNTNIATVTDFSISGNSNNFCTQNCVPAGSDITRSTVVPIAFCGNGRVDSGEDCDIAISGEQAGKSCTYSCLRPGNTTNSNNVVYNGGVLQNNHKCGDGFVSYLDGEQCDQNDPDLKKTINGVSVDYSKYCSNICLWTGSDKIETGDLAKPICGSGGVTKGEACDGGNGCSSSCLNIGTKISQQWCDNNFSTNSAVVCQNAVSVCGDGIVVSGEECEIGINDATASTCNDRCLLQNVCGNNLQQCVNGTEGCNDDCTLAGSSLSYSTPSVCGDGLTGIGEYSSSVDSCELPSSEGSNDLGGSPTQLVTSLGNPPAGDTDTRQIIDKMTTKIFAKPVKYYKDKTPTDILNNNVRGEGEYNLDCGYTEYPEIKEDNTFNDCSNNHDNVLGVASNSCCYYRPTRSEQYPAVNSEDICRNTYLEVDFATEMDKLSFADNVSIVQGYNIGYNCADHDQIDVTDETNSYLSISPVQHSVASSSFWKNIWFHIKSFFADLFSGKVFAADRAQRNNTLPSSIVWCATDKTLESNVNYLYNNQDRVSTTTVSFSLPDLLDPNVYVLVLLKGGIDGIQDIYGVSIKNPFSNDRDDSWLFKTGSDVCKIDHITVDPESHLFSSVNSVQTFRVEIVSDHDGQFISPIPNVYDWAYSWQPSNNKIFNIPNTNSSTIN</sequence>
<dbReference type="Pfam" id="PF01833">
    <property type="entry name" value="TIG"/>
    <property type="match status" value="1"/>
</dbReference>
<protein>
    <recommendedName>
        <fullName evidence="2">IPT/TIG domain-containing protein</fullName>
    </recommendedName>
</protein>
<feature type="compositionally biased region" description="Polar residues" evidence="1">
    <location>
        <begin position="1121"/>
        <end position="1130"/>
    </location>
</feature>
<accession>A0A2M7R986</accession>
<feature type="non-terminal residue" evidence="3">
    <location>
        <position position="1483"/>
    </location>
</feature>
<evidence type="ECO:0000256" key="1">
    <source>
        <dbReference type="SAM" id="MobiDB-lite"/>
    </source>
</evidence>
<comment type="caution">
    <text evidence="3">The sequence shown here is derived from an EMBL/GenBank/DDBJ whole genome shotgun (WGS) entry which is preliminary data.</text>
</comment>
<feature type="non-terminal residue" evidence="3">
    <location>
        <position position="1"/>
    </location>
</feature>
<gene>
    <name evidence="3" type="ORF">COY69_03260</name>
</gene>
<dbReference type="Gene3D" id="2.60.40.10">
    <property type="entry name" value="Immunoglobulins"/>
    <property type="match status" value="1"/>
</dbReference>
<name>A0A2M7R986_9BACT</name>